<proteinExistence type="predicted"/>
<dbReference type="AlphaFoldDB" id="A0A921L4S3"/>
<evidence type="ECO:0000313" key="6">
    <source>
        <dbReference type="Proteomes" id="UP000722357"/>
    </source>
</evidence>
<evidence type="ECO:0000256" key="3">
    <source>
        <dbReference type="ARBA" id="ARBA00023014"/>
    </source>
</evidence>
<accession>A0A921L4S3</accession>
<keyword evidence="1" id="KW-0479">Metal-binding</keyword>
<sequence>MSVFNKDKAACCGCNACAEICPKHCIQMVEDAQGFIYPQVDSSVCVECGMCEKVCPLEVANLSLRKPLKAYAAWNKNRQEHLLSSSGGAAYIFSSYIIEKGGVVYGCTSDGIDVRHIRVENHSELFKLQGSKYVQSDVRGLFKKVKNDLKIGKTVLFIGTPCQVAGLKNYIGHHNEHLYLVDLICHGVPSKQMLHEHIKHVAKGEKIQHISFRKGTDYRFSITANKFSYEVSLWETPYKDLYLRGFIEGMINRPCCYQCPFACSTRVSDITIGDFWGLKNAELLPKESKDGISLLLPMTDKGLNLIHAVGDNMYICERSVDEAVNGNTQLRHPSLQGRRSRLFNILYPILSFDTAMNIVLADHKAIWTLKTIIIKHVRRNK</sequence>
<protein>
    <submittedName>
        <fullName evidence="5">Coenzyme F420 hydrogenase/dehydrogenase, beta subunit C-terminal domain</fullName>
    </submittedName>
</protein>
<dbReference type="InterPro" id="IPR017896">
    <property type="entry name" value="4Fe4S_Fe-S-bd"/>
</dbReference>
<name>A0A921L4S3_9BACT</name>
<dbReference type="Proteomes" id="UP000722357">
    <property type="component" value="Unassembled WGS sequence"/>
</dbReference>
<dbReference type="GO" id="GO:0051536">
    <property type="term" value="F:iron-sulfur cluster binding"/>
    <property type="evidence" value="ECO:0007669"/>
    <property type="project" value="UniProtKB-KW"/>
</dbReference>
<dbReference type="Pfam" id="PF04432">
    <property type="entry name" value="FrhB_FdhB_C"/>
    <property type="match status" value="1"/>
</dbReference>
<keyword evidence="2" id="KW-0408">Iron</keyword>
<dbReference type="PROSITE" id="PS00198">
    <property type="entry name" value="4FE4S_FER_1"/>
    <property type="match status" value="1"/>
</dbReference>
<dbReference type="PANTHER" id="PTHR43193:SF2">
    <property type="entry name" value="POLYFERREDOXIN PROTEIN FWDF"/>
    <property type="match status" value="1"/>
</dbReference>
<dbReference type="PANTHER" id="PTHR43193">
    <property type="match status" value="1"/>
</dbReference>
<evidence type="ECO:0000256" key="2">
    <source>
        <dbReference type="ARBA" id="ARBA00023004"/>
    </source>
</evidence>
<dbReference type="InterPro" id="IPR017900">
    <property type="entry name" value="4Fe4S_Fe_S_CS"/>
</dbReference>
<dbReference type="InterPro" id="IPR007525">
    <property type="entry name" value="FrhB_FdhB_C"/>
</dbReference>
<dbReference type="SUPFAM" id="SSF54862">
    <property type="entry name" value="4Fe-4S ferredoxins"/>
    <property type="match status" value="1"/>
</dbReference>
<keyword evidence="3" id="KW-0411">Iron-sulfur</keyword>
<reference evidence="5" key="2">
    <citation type="submission" date="2021-09" db="EMBL/GenBank/DDBJ databases">
        <authorList>
            <person name="Gilroy R."/>
        </authorList>
    </citation>
    <scope>NUCLEOTIDE SEQUENCE</scope>
    <source>
        <strain evidence="5">9794</strain>
    </source>
</reference>
<evidence type="ECO:0000313" key="5">
    <source>
        <dbReference type="EMBL" id="HJF80257.1"/>
    </source>
</evidence>
<dbReference type="GO" id="GO:0046872">
    <property type="term" value="F:metal ion binding"/>
    <property type="evidence" value="ECO:0007669"/>
    <property type="project" value="UniProtKB-KW"/>
</dbReference>
<evidence type="ECO:0000256" key="1">
    <source>
        <dbReference type="ARBA" id="ARBA00022723"/>
    </source>
</evidence>
<evidence type="ECO:0000259" key="4">
    <source>
        <dbReference type="PROSITE" id="PS51379"/>
    </source>
</evidence>
<dbReference type="EMBL" id="DYWE01000012">
    <property type="protein sequence ID" value="HJF80257.1"/>
    <property type="molecule type" value="Genomic_DNA"/>
</dbReference>
<dbReference type="InterPro" id="IPR052977">
    <property type="entry name" value="Polyferredoxin-like_ET"/>
</dbReference>
<gene>
    <name evidence="5" type="ORF">K8V40_01195</name>
</gene>
<feature type="domain" description="4Fe-4S ferredoxin-type" evidence="4">
    <location>
        <begin position="36"/>
        <end position="65"/>
    </location>
</feature>
<comment type="caution">
    <text evidence="5">The sequence shown here is derived from an EMBL/GenBank/DDBJ whole genome shotgun (WGS) entry which is preliminary data.</text>
</comment>
<organism evidence="5 6">
    <name type="scientific">Phocaeicola plebeius</name>
    <dbReference type="NCBI Taxonomy" id="310297"/>
    <lineage>
        <taxon>Bacteria</taxon>
        <taxon>Pseudomonadati</taxon>
        <taxon>Bacteroidota</taxon>
        <taxon>Bacteroidia</taxon>
        <taxon>Bacteroidales</taxon>
        <taxon>Bacteroidaceae</taxon>
        <taxon>Phocaeicola</taxon>
    </lineage>
</organism>
<dbReference type="PROSITE" id="PS51379">
    <property type="entry name" value="4FE4S_FER_2"/>
    <property type="match status" value="2"/>
</dbReference>
<feature type="domain" description="4Fe-4S ferredoxin-type" evidence="4">
    <location>
        <begin position="1"/>
        <end position="31"/>
    </location>
</feature>
<dbReference type="Gene3D" id="3.30.70.20">
    <property type="match status" value="1"/>
</dbReference>
<reference evidence="5" key="1">
    <citation type="journal article" date="2021" name="PeerJ">
        <title>Extensive microbial diversity within the chicken gut microbiome revealed by metagenomics and culture.</title>
        <authorList>
            <person name="Gilroy R."/>
            <person name="Ravi A."/>
            <person name="Getino M."/>
            <person name="Pursley I."/>
            <person name="Horton D.L."/>
            <person name="Alikhan N.F."/>
            <person name="Baker D."/>
            <person name="Gharbi K."/>
            <person name="Hall N."/>
            <person name="Watson M."/>
            <person name="Adriaenssens E.M."/>
            <person name="Foster-Nyarko E."/>
            <person name="Jarju S."/>
            <person name="Secka A."/>
            <person name="Antonio M."/>
            <person name="Oren A."/>
            <person name="Chaudhuri R.R."/>
            <person name="La Ragione R."/>
            <person name="Hildebrand F."/>
            <person name="Pallen M.J."/>
        </authorList>
    </citation>
    <scope>NUCLEOTIDE SEQUENCE</scope>
    <source>
        <strain evidence="5">9794</strain>
    </source>
</reference>
<dbReference type="Pfam" id="PF12838">
    <property type="entry name" value="Fer4_7"/>
    <property type="match status" value="1"/>
</dbReference>